<dbReference type="CDD" id="cd22884">
    <property type="entry name" value="TOM22"/>
    <property type="match status" value="1"/>
</dbReference>
<dbReference type="Proteomes" id="UP000198211">
    <property type="component" value="Unassembled WGS sequence"/>
</dbReference>
<dbReference type="InterPro" id="IPR036890">
    <property type="entry name" value="HATPase_C_sf"/>
</dbReference>
<keyword evidence="2" id="KW-1185">Reference proteome</keyword>
<dbReference type="Gene3D" id="3.30.565.10">
    <property type="entry name" value="Histidine kinase-like ATPase, C-terminal domain"/>
    <property type="match status" value="1"/>
</dbReference>
<accession>A0A225UWZ3</accession>
<evidence type="ECO:0000313" key="1">
    <source>
        <dbReference type="EMBL" id="OWY97056.1"/>
    </source>
</evidence>
<dbReference type="EMBL" id="NBNE01010896">
    <property type="protein sequence ID" value="OWY97056.1"/>
    <property type="molecule type" value="Genomic_DNA"/>
</dbReference>
<organism evidence="1 2">
    <name type="scientific">Phytophthora megakarya</name>
    <dbReference type="NCBI Taxonomy" id="4795"/>
    <lineage>
        <taxon>Eukaryota</taxon>
        <taxon>Sar</taxon>
        <taxon>Stramenopiles</taxon>
        <taxon>Oomycota</taxon>
        <taxon>Peronosporomycetes</taxon>
        <taxon>Peronosporales</taxon>
        <taxon>Peronosporaceae</taxon>
        <taxon>Phytophthora</taxon>
    </lineage>
</organism>
<dbReference type="AlphaFoldDB" id="A0A225UWZ3"/>
<gene>
    <name evidence="1" type="ORF">PHMEG_00032506</name>
</gene>
<evidence type="ECO:0000313" key="2">
    <source>
        <dbReference type="Proteomes" id="UP000198211"/>
    </source>
</evidence>
<dbReference type="SUPFAM" id="SSF55874">
    <property type="entry name" value="ATPase domain of HSP90 chaperone/DNA topoisomerase II/histidine kinase"/>
    <property type="match status" value="1"/>
</dbReference>
<name>A0A225UWZ3_9STRA</name>
<sequence>MTRKRKDRGAQFIRNNLELLGFGTRREALVQTVKELFENALDATQSLGSEVWEDKPLELLRVSVKLNEDTGNIDIVCADTGQIHDTDACLKITTTSKSDGVLYVQLRIDPDSEETAVVKKVAHFKVDENHQHFSGTEMRLSIPCPHEALEIENAVDTLALYFQSLRYTAPPFLAVQFEFDVGEISMSFDCQHREEPIDRFATDLGASADDILYAVHDGEFTSVSCVALMLGDMELNRHKAVEICLLRYANHAPMINSEDFFLCGITKGVCTWKVWKKYGLRCQRTSSYLVSQLVARPLRALSSREVEDEDPIRLILAIDVCVADSALDSGIKFGTQAEQRNMSAIGALRELEKDKKGPNNAGLKELFLNLPTRIRQSGPVKGGINFAVKSWKTSGRWLWVLSTTLLVTLVPLSIEMLREEQTNEVVKELVSKGFSYNQIQGMGYMVSQPDSTLAAPTEGAAQ</sequence>
<reference evidence="2" key="1">
    <citation type="submission" date="2017-03" db="EMBL/GenBank/DDBJ databases">
        <title>Phytopthora megakarya and P. palmivora, two closely related causual agents of cacao black pod achieved similar genome size and gene model numbers by different mechanisms.</title>
        <authorList>
            <person name="Ali S."/>
            <person name="Shao J."/>
            <person name="Larry D.J."/>
            <person name="Kronmiller B."/>
            <person name="Shen D."/>
            <person name="Strem M.D."/>
            <person name="Melnick R.L."/>
            <person name="Guiltinan M.J."/>
            <person name="Tyler B.M."/>
            <person name="Meinhardt L.W."/>
            <person name="Bailey B.A."/>
        </authorList>
    </citation>
    <scope>NUCLEOTIDE SEQUENCE [LARGE SCALE GENOMIC DNA]</scope>
    <source>
        <strain evidence="2">zdho120</strain>
    </source>
</reference>
<proteinExistence type="predicted"/>
<dbReference type="OrthoDB" id="1562195at2759"/>
<comment type="caution">
    <text evidence="1">The sequence shown here is derived from an EMBL/GenBank/DDBJ whole genome shotgun (WGS) entry which is preliminary data.</text>
</comment>
<protein>
    <submittedName>
        <fullName evidence="1">Putative mitochondrial protein</fullName>
    </submittedName>
</protein>